<dbReference type="Proteomes" id="UP000386225">
    <property type="component" value="Segment"/>
</dbReference>
<keyword evidence="2" id="KW-1185">Reference proteome</keyword>
<evidence type="ECO:0000313" key="1">
    <source>
        <dbReference type="EMBL" id="QGH45129.1"/>
    </source>
</evidence>
<protein>
    <submittedName>
        <fullName evidence="1">Uncharacterized protein</fullName>
    </submittedName>
</protein>
<sequence>MTMKLIGKGAFTKAYLLDSGRVQLHTCCPIKESMAWGWFPDSDLFPKLTYVDVGVYEMDYLTRVTAPKRQLNKESYKLYKALQLVYGDYDAVDYFSIYKSFEKHLEGFNELEVMLEALDACSNWGTDIGFEISPRNISVDKDGNLILADCFFHRPTLTEVRSKK</sequence>
<evidence type="ECO:0000313" key="2">
    <source>
        <dbReference type="Proteomes" id="UP000386225"/>
    </source>
</evidence>
<reference evidence="1 2" key="1">
    <citation type="submission" date="2019-09" db="EMBL/GenBank/DDBJ databases">
        <title>Bacteriophage as agents antimicrobiens.</title>
        <authorList>
            <person name="Lightbourn L."/>
            <person name="Amarillas L."/>
            <person name="Estrada M."/>
            <person name="Leon R."/>
            <person name="Figueroa L."/>
            <person name="Patron O."/>
            <person name="Leon J."/>
        </authorList>
    </citation>
    <scope>NUCLEOTIDE SEQUENCE [LARGE SCALE GENOMIC DNA]</scope>
</reference>
<dbReference type="EMBL" id="MN478376">
    <property type="protein sequence ID" value="QGH45129.1"/>
    <property type="molecule type" value="Genomic_DNA"/>
</dbReference>
<organism evidence="1 2">
    <name type="scientific">Ralstonia phage Reminis</name>
    <dbReference type="NCBI Taxonomy" id="2662139"/>
    <lineage>
        <taxon>Viruses</taxon>
        <taxon>Duplodnaviria</taxon>
        <taxon>Heunggongvirae</taxon>
        <taxon>Uroviricota</taxon>
        <taxon>Caudoviricetes</taxon>
        <taxon>Autographivirales</taxon>
        <taxon>Autographivirales incertae sedis</taxon>
        <taxon>Reminisvirus</taxon>
        <taxon>Reminisvirus reminis</taxon>
    </lineage>
</organism>
<proteinExistence type="predicted"/>
<accession>A0A5Q2UCJ9</accession>
<name>A0A5Q2UCJ9_9CAUD</name>